<dbReference type="STRING" id="3880.G7IWB3"/>
<sequence length="177" mass="20155">MRVNSLGIYRHGKGTQTWKDGNDYVGNWKKDKMDGKGILNGVVHEFGSYICGNGDVYTGYWKNEKMDGEGILYWVNGDSFDGCLSNGLRDGFGVYKFRNGDVYGGNWKEEKMDGRGIMSWVNVDVFGQMDLYMDMEFLHLQMEMSTLVTLRVNFSMTTESAHGQMEQCTKAIVLMKK</sequence>
<accession>G7IWB3</accession>
<evidence type="ECO:0000313" key="4">
    <source>
        <dbReference type="Proteomes" id="UP000002051"/>
    </source>
</evidence>
<proteinExistence type="predicted"/>
<dbReference type="eggNOG" id="KOG0229">
    <property type="taxonomic scope" value="Eukaryota"/>
</dbReference>
<dbReference type="EMBL" id="CM001219">
    <property type="protein sequence ID" value="AES69164.2"/>
    <property type="molecule type" value="Genomic_DNA"/>
</dbReference>
<dbReference type="GO" id="GO:0016020">
    <property type="term" value="C:membrane"/>
    <property type="evidence" value="ECO:0007669"/>
    <property type="project" value="UniProtKB-ARBA"/>
</dbReference>
<evidence type="ECO:0000256" key="1">
    <source>
        <dbReference type="ARBA" id="ARBA00022737"/>
    </source>
</evidence>
<keyword evidence="4" id="KW-1185">Reference proteome</keyword>
<dbReference type="InterPro" id="IPR003409">
    <property type="entry name" value="MORN"/>
</dbReference>
<dbReference type="HOGENOM" id="CLU_1520077_0_0_1"/>
<dbReference type="PANTHER" id="PTHR43215:SF14">
    <property type="entry name" value="RADIAL SPOKE HEAD 1 HOMOLOG"/>
    <property type="match status" value="1"/>
</dbReference>
<accession>A0A0C3VCS0</accession>
<dbReference type="EnsemblPlants" id="AES69164">
    <property type="protein sequence ID" value="AES69164"/>
    <property type="gene ID" value="MTR_3g023310"/>
</dbReference>
<reference evidence="2 4" key="1">
    <citation type="journal article" date="2011" name="Nature">
        <title>The Medicago genome provides insight into the evolution of rhizobial symbioses.</title>
        <authorList>
            <person name="Young N.D."/>
            <person name="Debelle F."/>
            <person name="Oldroyd G.E."/>
            <person name="Geurts R."/>
            <person name="Cannon S.B."/>
            <person name="Udvardi M.K."/>
            <person name="Benedito V.A."/>
            <person name="Mayer K.F."/>
            <person name="Gouzy J."/>
            <person name="Schoof H."/>
            <person name="Van de Peer Y."/>
            <person name="Proost S."/>
            <person name="Cook D.R."/>
            <person name="Meyers B.C."/>
            <person name="Spannagl M."/>
            <person name="Cheung F."/>
            <person name="De Mita S."/>
            <person name="Krishnakumar V."/>
            <person name="Gundlach H."/>
            <person name="Zhou S."/>
            <person name="Mudge J."/>
            <person name="Bharti A.K."/>
            <person name="Murray J.D."/>
            <person name="Naoumkina M.A."/>
            <person name="Rosen B."/>
            <person name="Silverstein K.A."/>
            <person name="Tang H."/>
            <person name="Rombauts S."/>
            <person name="Zhao P.X."/>
            <person name="Zhou P."/>
            <person name="Barbe V."/>
            <person name="Bardou P."/>
            <person name="Bechner M."/>
            <person name="Bellec A."/>
            <person name="Berger A."/>
            <person name="Berges H."/>
            <person name="Bidwell S."/>
            <person name="Bisseling T."/>
            <person name="Choisne N."/>
            <person name="Couloux A."/>
            <person name="Denny R."/>
            <person name="Deshpande S."/>
            <person name="Dai X."/>
            <person name="Doyle J.J."/>
            <person name="Dudez A.M."/>
            <person name="Farmer A.D."/>
            <person name="Fouteau S."/>
            <person name="Franken C."/>
            <person name="Gibelin C."/>
            <person name="Gish J."/>
            <person name="Goldstein S."/>
            <person name="Gonzalez A.J."/>
            <person name="Green P.J."/>
            <person name="Hallab A."/>
            <person name="Hartog M."/>
            <person name="Hua A."/>
            <person name="Humphray S.J."/>
            <person name="Jeong D.H."/>
            <person name="Jing Y."/>
            <person name="Jocker A."/>
            <person name="Kenton S.M."/>
            <person name="Kim D.J."/>
            <person name="Klee K."/>
            <person name="Lai H."/>
            <person name="Lang C."/>
            <person name="Lin S."/>
            <person name="Macmil S.L."/>
            <person name="Magdelenat G."/>
            <person name="Matthews L."/>
            <person name="McCorrison J."/>
            <person name="Monaghan E.L."/>
            <person name="Mun J.H."/>
            <person name="Najar F.Z."/>
            <person name="Nicholson C."/>
            <person name="Noirot C."/>
            <person name="O'Bleness M."/>
            <person name="Paule C.R."/>
            <person name="Poulain J."/>
            <person name="Prion F."/>
            <person name="Qin B."/>
            <person name="Qu C."/>
            <person name="Retzel E.F."/>
            <person name="Riddle C."/>
            <person name="Sallet E."/>
            <person name="Samain S."/>
            <person name="Samson N."/>
            <person name="Sanders I."/>
            <person name="Saurat O."/>
            <person name="Scarpelli C."/>
            <person name="Schiex T."/>
            <person name="Segurens B."/>
            <person name="Severin A.J."/>
            <person name="Sherrier D.J."/>
            <person name="Shi R."/>
            <person name="Sims S."/>
            <person name="Singer S.R."/>
            <person name="Sinharoy S."/>
            <person name="Sterck L."/>
            <person name="Viollet A."/>
            <person name="Wang B.B."/>
            <person name="Wang K."/>
            <person name="Wang M."/>
            <person name="Wang X."/>
            <person name="Warfsmann J."/>
            <person name="Weissenbach J."/>
            <person name="White D.D."/>
            <person name="White J.D."/>
            <person name="Wiley G.B."/>
            <person name="Wincker P."/>
            <person name="Xing Y."/>
            <person name="Yang L."/>
            <person name="Yao Z."/>
            <person name="Ying F."/>
            <person name="Zhai J."/>
            <person name="Zhou L."/>
            <person name="Zuber A."/>
            <person name="Denarie J."/>
            <person name="Dixon R.A."/>
            <person name="May G.D."/>
            <person name="Schwartz D.C."/>
            <person name="Rogers J."/>
            <person name="Quetier F."/>
            <person name="Town C.D."/>
            <person name="Roe B.A."/>
        </authorList>
    </citation>
    <scope>NUCLEOTIDE SEQUENCE [LARGE SCALE GENOMIC DNA]</scope>
    <source>
        <strain evidence="2">A17</strain>
        <strain evidence="3 4">cv. Jemalong A17</strain>
    </source>
</reference>
<dbReference type="SMART" id="SM00698">
    <property type="entry name" value="MORN"/>
    <property type="match status" value="4"/>
</dbReference>
<reference evidence="2 4" key="2">
    <citation type="journal article" date="2014" name="BMC Genomics">
        <title>An improved genome release (version Mt4.0) for the model legume Medicago truncatula.</title>
        <authorList>
            <person name="Tang H."/>
            <person name="Krishnakumar V."/>
            <person name="Bidwell S."/>
            <person name="Rosen B."/>
            <person name="Chan A."/>
            <person name="Zhou S."/>
            <person name="Gentzbittel L."/>
            <person name="Childs K.L."/>
            <person name="Yandell M."/>
            <person name="Gundlach H."/>
            <person name="Mayer K.F."/>
            <person name="Schwartz D.C."/>
            <person name="Town C.D."/>
        </authorList>
    </citation>
    <scope>GENOME REANNOTATION</scope>
    <source>
        <strain evidence="3 4">cv. Jemalong A17</strain>
    </source>
</reference>
<dbReference type="AlphaFoldDB" id="G7IWB3"/>
<organism evidence="2 4">
    <name type="scientific">Medicago truncatula</name>
    <name type="common">Barrel medic</name>
    <name type="synonym">Medicago tribuloides</name>
    <dbReference type="NCBI Taxonomy" id="3880"/>
    <lineage>
        <taxon>Eukaryota</taxon>
        <taxon>Viridiplantae</taxon>
        <taxon>Streptophyta</taxon>
        <taxon>Embryophyta</taxon>
        <taxon>Tracheophyta</taxon>
        <taxon>Spermatophyta</taxon>
        <taxon>Magnoliopsida</taxon>
        <taxon>eudicotyledons</taxon>
        <taxon>Gunneridae</taxon>
        <taxon>Pentapetalae</taxon>
        <taxon>rosids</taxon>
        <taxon>fabids</taxon>
        <taxon>Fabales</taxon>
        <taxon>Fabaceae</taxon>
        <taxon>Papilionoideae</taxon>
        <taxon>50 kb inversion clade</taxon>
        <taxon>NPAAA clade</taxon>
        <taxon>Hologalegina</taxon>
        <taxon>IRL clade</taxon>
        <taxon>Trifolieae</taxon>
        <taxon>Medicago</taxon>
    </lineage>
</organism>
<dbReference type="Pfam" id="PF02493">
    <property type="entry name" value="MORN"/>
    <property type="match status" value="5"/>
</dbReference>
<evidence type="ECO:0000313" key="3">
    <source>
        <dbReference type="EnsemblPlants" id="AES69164"/>
    </source>
</evidence>
<protein>
    <submittedName>
        <fullName evidence="2">MORN domain protein</fullName>
    </submittedName>
</protein>
<keyword evidence="1" id="KW-0677">Repeat</keyword>
<dbReference type="PANTHER" id="PTHR43215">
    <property type="entry name" value="RADIAL SPOKE HEAD 1 HOMOLOG"/>
    <property type="match status" value="1"/>
</dbReference>
<evidence type="ECO:0000313" key="2">
    <source>
        <dbReference type="EMBL" id="AES69164.2"/>
    </source>
</evidence>
<dbReference type="SUPFAM" id="SSF82185">
    <property type="entry name" value="Histone H3 K4-specific methyltransferase SET7/9 N-terminal domain"/>
    <property type="match status" value="2"/>
</dbReference>
<dbReference type="Proteomes" id="UP000002051">
    <property type="component" value="Chromosome 3"/>
</dbReference>
<name>G7IWB3_MEDTR</name>
<gene>
    <name evidence="2" type="ordered locus">MTR_3g023310</name>
</gene>
<reference evidence="3" key="3">
    <citation type="submission" date="2015-04" db="UniProtKB">
        <authorList>
            <consortium name="EnsemblPlants"/>
        </authorList>
    </citation>
    <scope>IDENTIFICATION</scope>
    <source>
        <strain evidence="3">cv. Jemalong A17</strain>
    </source>
</reference>
<dbReference type="Gene3D" id="2.20.110.10">
    <property type="entry name" value="Histone H3 K4-specific methyltransferase SET7/9 N-terminal domain"/>
    <property type="match status" value="3"/>
</dbReference>